<keyword evidence="5" id="KW-0479">Metal-binding</keyword>
<dbReference type="GO" id="GO:0004222">
    <property type="term" value="F:metalloendopeptidase activity"/>
    <property type="evidence" value="ECO:0007669"/>
    <property type="project" value="UniProtKB-EC"/>
</dbReference>
<gene>
    <name evidence="15" type="primary">8231920</name>
    <name evidence="14" type="ORF">Phum_PHUM347960</name>
</gene>
<evidence type="ECO:0000313" key="16">
    <source>
        <dbReference type="Proteomes" id="UP000009046"/>
    </source>
</evidence>
<accession>E0VNY9</accession>
<evidence type="ECO:0000256" key="6">
    <source>
        <dbReference type="ARBA" id="ARBA00022801"/>
    </source>
</evidence>
<dbReference type="InterPro" id="IPR042089">
    <property type="entry name" value="Peptidase_M13_dom_2"/>
</dbReference>
<dbReference type="FunCoup" id="E0VNY9">
    <property type="interactions" value="4"/>
</dbReference>
<evidence type="ECO:0000259" key="12">
    <source>
        <dbReference type="Pfam" id="PF01431"/>
    </source>
</evidence>
<dbReference type="EMBL" id="DS235354">
    <property type="protein sequence ID" value="EEB15095.1"/>
    <property type="molecule type" value="Genomic_DNA"/>
</dbReference>
<dbReference type="InterPro" id="IPR018497">
    <property type="entry name" value="Peptidase_M13_C"/>
</dbReference>
<dbReference type="InterPro" id="IPR024079">
    <property type="entry name" value="MetalloPept_cat_dom_sf"/>
</dbReference>
<dbReference type="OMA" id="DSHFNWQ"/>
<dbReference type="Gene3D" id="3.40.390.10">
    <property type="entry name" value="Collagenase (Catalytic Domain)"/>
    <property type="match status" value="1"/>
</dbReference>
<keyword evidence="4" id="KW-0645">Protease</keyword>
<proteinExistence type="inferred from homology"/>
<dbReference type="EMBL" id="AAZO01004048">
    <property type="status" value="NOT_ANNOTATED_CDS"/>
    <property type="molecule type" value="Genomic_DNA"/>
</dbReference>
<evidence type="ECO:0000259" key="13">
    <source>
        <dbReference type="Pfam" id="PF05649"/>
    </source>
</evidence>
<dbReference type="EMBL" id="AAZO01004049">
    <property type="status" value="NOT_ANNOTATED_CDS"/>
    <property type="molecule type" value="Genomic_DNA"/>
</dbReference>
<dbReference type="GO" id="GO:0005886">
    <property type="term" value="C:plasma membrane"/>
    <property type="evidence" value="ECO:0007669"/>
    <property type="project" value="UniProtKB-SubCell"/>
</dbReference>
<dbReference type="CTD" id="8231920"/>
<evidence type="ECO:0000256" key="7">
    <source>
        <dbReference type="ARBA" id="ARBA00022833"/>
    </source>
</evidence>
<reference evidence="14" key="2">
    <citation type="submission" date="2007-04" db="EMBL/GenBank/DDBJ databases">
        <title>The genome of the human body louse.</title>
        <authorList>
            <consortium name="The Human Body Louse Genome Consortium"/>
            <person name="Kirkness E."/>
            <person name="Walenz B."/>
            <person name="Hass B."/>
            <person name="Bruggner R."/>
            <person name="Strausberg R."/>
        </authorList>
    </citation>
    <scope>NUCLEOTIDE SEQUENCE</scope>
    <source>
        <strain evidence="14">USDA</strain>
    </source>
</reference>
<evidence type="ECO:0000256" key="1">
    <source>
        <dbReference type="ARBA" id="ARBA00001947"/>
    </source>
</evidence>
<dbReference type="InterPro" id="IPR008753">
    <property type="entry name" value="Peptidase_M13_N"/>
</dbReference>
<evidence type="ECO:0000256" key="3">
    <source>
        <dbReference type="ARBA" id="ARBA00007357"/>
    </source>
</evidence>
<organism>
    <name type="scientific">Pediculus humanus subsp. corporis</name>
    <name type="common">Body louse</name>
    <dbReference type="NCBI Taxonomy" id="121224"/>
    <lineage>
        <taxon>Eukaryota</taxon>
        <taxon>Metazoa</taxon>
        <taxon>Ecdysozoa</taxon>
        <taxon>Arthropoda</taxon>
        <taxon>Hexapoda</taxon>
        <taxon>Insecta</taxon>
        <taxon>Pterygota</taxon>
        <taxon>Neoptera</taxon>
        <taxon>Paraneoptera</taxon>
        <taxon>Psocodea</taxon>
        <taxon>Troctomorpha</taxon>
        <taxon>Phthiraptera</taxon>
        <taxon>Anoplura</taxon>
        <taxon>Pediculidae</taxon>
        <taxon>Pediculus</taxon>
    </lineage>
</organism>
<dbReference type="Proteomes" id="UP000009046">
    <property type="component" value="Unassembled WGS sequence"/>
</dbReference>
<feature type="domain" description="Peptidase M13 C-terminal" evidence="12">
    <location>
        <begin position="461"/>
        <end position="667"/>
    </location>
</feature>
<evidence type="ECO:0000256" key="5">
    <source>
        <dbReference type="ARBA" id="ARBA00022723"/>
    </source>
</evidence>
<keyword evidence="16" id="KW-1185">Reference proteome</keyword>
<keyword evidence="11" id="KW-0325">Glycoprotein</keyword>
<dbReference type="HOGENOM" id="CLU_006187_8_0_1"/>
<dbReference type="Pfam" id="PF01431">
    <property type="entry name" value="Peptidase_M13"/>
    <property type="match status" value="1"/>
</dbReference>
<sequence>MFWKKELDKESIRKIQAEKMLSYIDETINPCEDFYQYACGNWEKKNPIPEDKAGFDTFEMLRESLNSILRDLLLEDGESSEISDAANKAKELFDSCMDEEILEERGNEPLHALSKSLKGWPMISPNWNSSDFDWLQLMAELRLYNNDILLAQWFDQTSLGLPTRDYYLQPSNFYYLNAYKTYIIKVAILLGADSQNVTHDVNDLISFETKLARITSSVEERRNISEFYVKMSLYDLKSEVPKIDWIRYLTIVLARKVELEENVVVFALQYFKNLVKLLETTSSRTIANYLMWRFMRHRVNYLGKKFQDAKQDFYLVMFGRQKAPPRWTTCVSQVNSNMGMALGSMFVKRYFDESSKNDTLNMTHDIMLSFKDILSSAEWIGEKTKMLAHDKVDAMILRIGYPDFILSDDELNEYYKKVNISKFLYFENSLNLIRHLARLELDRLDTKINKMQWNTPPAVVNAYYSRSKNQIMFPAGILQPPFYHKYFPKSLNYGGIGIVIGHEITHGFDDRGRLFDKDGNLNRWWDEGAVEKFHEKAKCLIDQYSAYTIRDVDIQINGVHTQGENIADNGGIKQAYKAYEKWLSQNNDKDETLPGINATNIQLFFLNFAQIWCGGMRPEASRSKLKTAVHSPGKFRVIGTLSNSEEFVTAFNCPQNSTMNISPKCKVW</sequence>
<dbReference type="STRING" id="121224.E0VNY9"/>
<dbReference type="Gene3D" id="1.10.1380.10">
    <property type="entry name" value="Neutral endopeptidase , domain2"/>
    <property type="match status" value="1"/>
</dbReference>
<dbReference type="KEGG" id="phu:Phum_PHUM347960"/>
<keyword evidence="8" id="KW-0812">Transmembrane</keyword>
<dbReference type="GO" id="GO:0016485">
    <property type="term" value="P:protein processing"/>
    <property type="evidence" value="ECO:0007669"/>
    <property type="project" value="TreeGrafter"/>
</dbReference>
<dbReference type="eggNOG" id="KOG3624">
    <property type="taxonomic scope" value="Eukaryota"/>
</dbReference>
<evidence type="ECO:0000313" key="14">
    <source>
        <dbReference type="EMBL" id="EEB15095.1"/>
    </source>
</evidence>
<keyword evidence="9" id="KW-0482">Metalloprotease</keyword>
<evidence type="ECO:0000256" key="2">
    <source>
        <dbReference type="ARBA" id="ARBA00004401"/>
    </source>
</evidence>
<evidence type="ECO:0000256" key="11">
    <source>
        <dbReference type="ARBA" id="ARBA00023180"/>
    </source>
</evidence>
<feature type="domain" description="Peptidase M13 N-terminal" evidence="13">
    <location>
        <begin position="30"/>
        <end position="402"/>
    </location>
</feature>
<dbReference type="PANTHER" id="PTHR11733:SF238">
    <property type="entry name" value="FI07649P-RELATED"/>
    <property type="match status" value="1"/>
</dbReference>
<dbReference type="AlphaFoldDB" id="E0VNY9"/>
<keyword evidence="6 14" id="KW-0378">Hydrolase</keyword>
<dbReference type="RefSeq" id="XP_002427833.1">
    <property type="nucleotide sequence ID" value="XM_002427788.1"/>
</dbReference>
<dbReference type="GeneID" id="8231920"/>
<comment type="cofactor">
    <cofactor evidence="1">
        <name>Zn(2+)</name>
        <dbReference type="ChEBI" id="CHEBI:29105"/>
    </cofactor>
</comment>
<dbReference type="EnsemblMetazoa" id="PHUM347960-RA">
    <property type="protein sequence ID" value="PHUM347960-PA"/>
    <property type="gene ID" value="PHUM347960"/>
</dbReference>
<evidence type="ECO:0000256" key="9">
    <source>
        <dbReference type="ARBA" id="ARBA00023049"/>
    </source>
</evidence>
<keyword evidence="8" id="KW-0735">Signal-anchor</keyword>
<reference evidence="14" key="1">
    <citation type="submission" date="2007-04" db="EMBL/GenBank/DDBJ databases">
        <title>Annotation of Pediculus humanus corporis strain USDA.</title>
        <authorList>
            <person name="Kirkness E."/>
            <person name="Hannick L."/>
            <person name="Hass B."/>
            <person name="Bruggner R."/>
            <person name="Lawson D."/>
            <person name="Bidwell S."/>
            <person name="Joardar V."/>
            <person name="Caler E."/>
            <person name="Walenz B."/>
            <person name="Inman J."/>
            <person name="Schobel S."/>
            <person name="Galinsky K."/>
            <person name="Amedeo P."/>
            <person name="Strausberg R."/>
        </authorList>
    </citation>
    <scope>NUCLEOTIDE SEQUENCE</scope>
    <source>
        <strain evidence="14">USDA</strain>
    </source>
</reference>
<dbReference type="OrthoDB" id="6475849at2759"/>
<dbReference type="MEROPS" id="M13.014"/>
<dbReference type="FunFam" id="3.40.390.10:FF:000076">
    <property type="entry name" value="membrane metallo-endopeptidase-like 1"/>
    <property type="match status" value="1"/>
</dbReference>
<dbReference type="PROSITE" id="PS51885">
    <property type="entry name" value="NEPRILYSIN"/>
    <property type="match status" value="1"/>
</dbReference>
<dbReference type="GO" id="GO:0046872">
    <property type="term" value="F:metal ion binding"/>
    <property type="evidence" value="ECO:0007669"/>
    <property type="project" value="UniProtKB-KW"/>
</dbReference>
<dbReference type="InParanoid" id="E0VNY9"/>
<reference evidence="15" key="3">
    <citation type="submission" date="2020-05" db="UniProtKB">
        <authorList>
            <consortium name="EnsemblMetazoa"/>
        </authorList>
    </citation>
    <scope>IDENTIFICATION</scope>
    <source>
        <strain evidence="15">USDA</strain>
    </source>
</reference>
<evidence type="ECO:0000256" key="8">
    <source>
        <dbReference type="ARBA" id="ARBA00022968"/>
    </source>
</evidence>
<dbReference type="PRINTS" id="PR00786">
    <property type="entry name" value="NEPRILYSIN"/>
</dbReference>
<dbReference type="Pfam" id="PF05649">
    <property type="entry name" value="Peptidase_M13_N"/>
    <property type="match status" value="1"/>
</dbReference>
<dbReference type="InterPro" id="IPR000718">
    <property type="entry name" value="Peptidase_M13"/>
</dbReference>
<dbReference type="CDD" id="cd08662">
    <property type="entry name" value="M13"/>
    <property type="match status" value="1"/>
</dbReference>
<keyword evidence="10" id="KW-1015">Disulfide bond</keyword>
<name>E0VNY9_PEDHC</name>
<evidence type="ECO:0000313" key="15">
    <source>
        <dbReference type="EnsemblMetazoa" id="PHUM347960-PA"/>
    </source>
</evidence>
<protein>
    <submittedName>
        <fullName evidence="14 15">Endothelin-converting enzyme, putative</fullName>
        <ecNumber evidence="14">3.4.24.71</ecNumber>
    </submittedName>
</protein>
<comment type="similarity">
    <text evidence="3">Belongs to the peptidase M13 family.</text>
</comment>
<dbReference type="SUPFAM" id="SSF55486">
    <property type="entry name" value="Metalloproteases ('zincins'), catalytic domain"/>
    <property type="match status" value="1"/>
</dbReference>
<evidence type="ECO:0000256" key="4">
    <source>
        <dbReference type="ARBA" id="ARBA00022670"/>
    </source>
</evidence>
<evidence type="ECO:0000256" key="10">
    <source>
        <dbReference type="ARBA" id="ARBA00023157"/>
    </source>
</evidence>
<dbReference type="PANTHER" id="PTHR11733">
    <property type="entry name" value="ZINC METALLOPROTEASE FAMILY M13 NEPRILYSIN-RELATED"/>
    <property type="match status" value="1"/>
</dbReference>
<dbReference type="EC" id="3.4.24.71" evidence="14"/>
<comment type="subcellular location">
    <subcellularLocation>
        <location evidence="2">Cell membrane</location>
        <topology evidence="2">Single-pass type II membrane protein</topology>
    </subcellularLocation>
</comment>
<dbReference type="VEuPathDB" id="VectorBase:PHUM347960"/>
<keyword evidence="7" id="KW-0862">Zinc</keyword>